<comment type="caution">
    <text evidence="1">The sequence shown here is derived from an EMBL/GenBank/DDBJ whole genome shotgun (WGS) entry which is preliminary data.</text>
</comment>
<proteinExistence type="predicted"/>
<reference evidence="1 2" key="1">
    <citation type="submission" date="2021-03" db="EMBL/GenBank/DDBJ databases">
        <title>Genomic Encyclopedia of Type Strains, Phase IV (KMG-IV): sequencing the most valuable type-strain genomes for metagenomic binning, comparative biology and taxonomic classification.</title>
        <authorList>
            <person name="Goeker M."/>
        </authorList>
    </citation>
    <scope>NUCLEOTIDE SEQUENCE [LARGE SCALE GENOMIC DNA]</scope>
    <source>
        <strain evidence="1 2">DSM 24004</strain>
    </source>
</reference>
<name>A0ABS4GI13_9FIRM</name>
<accession>A0ABS4GI13</accession>
<dbReference type="InterPro" id="IPR010181">
    <property type="entry name" value="CGCAxxGCC_motif"/>
</dbReference>
<organism evidence="1 2">
    <name type="scientific">Sedimentibacter acidaminivorans</name>
    <dbReference type="NCBI Taxonomy" id="913099"/>
    <lineage>
        <taxon>Bacteria</taxon>
        <taxon>Bacillati</taxon>
        <taxon>Bacillota</taxon>
        <taxon>Tissierellia</taxon>
        <taxon>Sedimentibacter</taxon>
    </lineage>
</organism>
<dbReference type="EMBL" id="JAGGKS010000012">
    <property type="protein sequence ID" value="MBP1927318.1"/>
    <property type="molecule type" value="Genomic_DNA"/>
</dbReference>
<evidence type="ECO:0000313" key="2">
    <source>
        <dbReference type="Proteomes" id="UP001519342"/>
    </source>
</evidence>
<sequence length="142" mass="16041">MKNIVDRLNKEELQYSEDQRPLYHKNCAEILLLSANEKYSLGLDDRFIKAVCPFGGGLQSEKTCGALLGALAAIGIMYAEDKPSTNDKMKEISKQLVEEFENEFGNIDCLYIKEHHRSETEGCNPVKIRTAEVLETVIKEQS</sequence>
<evidence type="ECO:0000313" key="1">
    <source>
        <dbReference type="EMBL" id="MBP1927318.1"/>
    </source>
</evidence>
<protein>
    <submittedName>
        <fullName evidence="1">C_GCAxxG_C_C family probable redox protein</fullName>
    </submittedName>
</protein>
<keyword evidence="2" id="KW-1185">Reference proteome</keyword>
<dbReference type="Proteomes" id="UP001519342">
    <property type="component" value="Unassembled WGS sequence"/>
</dbReference>
<dbReference type="Pfam" id="PF09719">
    <property type="entry name" value="C_GCAxxG_C_C"/>
    <property type="match status" value="1"/>
</dbReference>
<dbReference type="NCBIfam" id="TIGR01909">
    <property type="entry name" value="C_GCAxxG_C_C"/>
    <property type="match status" value="1"/>
</dbReference>
<dbReference type="RefSeq" id="WP_209513027.1">
    <property type="nucleotide sequence ID" value="NZ_JAGGKS010000012.1"/>
</dbReference>
<gene>
    <name evidence="1" type="ORF">J2Z76_003215</name>
</gene>